<evidence type="ECO:0000256" key="2">
    <source>
        <dbReference type="ARBA" id="ARBA00023002"/>
    </source>
</evidence>
<proteinExistence type="predicted"/>
<evidence type="ECO:0000313" key="6">
    <source>
        <dbReference type="EMBL" id="CAB4572250.1"/>
    </source>
</evidence>
<accession>A0A6J6E6Q3</accession>
<dbReference type="CDD" id="cd02000">
    <property type="entry name" value="TPP_E1_PDC_ADC_BCADC"/>
    <property type="match status" value="1"/>
</dbReference>
<dbReference type="PANTHER" id="PTHR11516">
    <property type="entry name" value="PYRUVATE DEHYDROGENASE E1 COMPONENT, ALPHA SUBUNIT BACTERIAL AND ORGANELLAR"/>
    <property type="match status" value="1"/>
</dbReference>
<evidence type="ECO:0000256" key="3">
    <source>
        <dbReference type="ARBA" id="ARBA00023052"/>
    </source>
</evidence>
<dbReference type="EMBL" id="CAEZTT010000026">
    <property type="protein sequence ID" value="CAB4572250.1"/>
    <property type="molecule type" value="Genomic_DNA"/>
</dbReference>
<dbReference type="SUPFAM" id="SSF52518">
    <property type="entry name" value="Thiamin diphosphate-binding fold (THDP-binding)"/>
    <property type="match status" value="1"/>
</dbReference>
<dbReference type="InterPro" id="IPR029061">
    <property type="entry name" value="THDP-binding"/>
</dbReference>
<dbReference type="PANTHER" id="PTHR11516:SF60">
    <property type="entry name" value="PYRUVATE DEHYDROGENASE E1 COMPONENT SUBUNIT ALPHA"/>
    <property type="match status" value="1"/>
</dbReference>
<comment type="cofactor">
    <cofactor evidence="1">
        <name>thiamine diphosphate</name>
        <dbReference type="ChEBI" id="CHEBI:58937"/>
    </cofactor>
</comment>
<name>A0A6J6E6Q3_9ZZZZ</name>
<dbReference type="Gene3D" id="3.40.50.970">
    <property type="match status" value="1"/>
</dbReference>
<evidence type="ECO:0000256" key="4">
    <source>
        <dbReference type="SAM" id="MobiDB-lite"/>
    </source>
</evidence>
<evidence type="ECO:0000259" key="5">
    <source>
        <dbReference type="Pfam" id="PF00676"/>
    </source>
</evidence>
<protein>
    <submittedName>
        <fullName evidence="6">Unannotated protein</fullName>
    </submittedName>
</protein>
<gene>
    <name evidence="6" type="ORF">UFOPK1726_00348</name>
</gene>
<keyword evidence="2" id="KW-0560">Oxidoreductase</keyword>
<dbReference type="GO" id="GO:0004739">
    <property type="term" value="F:pyruvate dehydrogenase (acetyl-transferring) activity"/>
    <property type="evidence" value="ECO:0007669"/>
    <property type="project" value="TreeGrafter"/>
</dbReference>
<dbReference type="InterPro" id="IPR001017">
    <property type="entry name" value="DH_E1"/>
</dbReference>
<feature type="domain" description="Dehydrogenase E1 component" evidence="5">
    <location>
        <begin position="12"/>
        <end position="310"/>
    </location>
</feature>
<dbReference type="GO" id="GO:0006086">
    <property type="term" value="P:pyruvate decarboxylation to acetyl-CoA"/>
    <property type="evidence" value="ECO:0007669"/>
    <property type="project" value="TreeGrafter"/>
</dbReference>
<dbReference type="InterPro" id="IPR050642">
    <property type="entry name" value="PDH_E1_Alpha_Subunit"/>
</dbReference>
<dbReference type="Pfam" id="PF00676">
    <property type="entry name" value="E1_dh"/>
    <property type="match status" value="1"/>
</dbReference>
<dbReference type="AlphaFoldDB" id="A0A6J6E6Q3"/>
<keyword evidence="3" id="KW-0786">Thiamine pyrophosphate</keyword>
<organism evidence="6">
    <name type="scientific">freshwater metagenome</name>
    <dbReference type="NCBI Taxonomy" id="449393"/>
    <lineage>
        <taxon>unclassified sequences</taxon>
        <taxon>metagenomes</taxon>
        <taxon>ecological metagenomes</taxon>
    </lineage>
</organism>
<evidence type="ECO:0000256" key="1">
    <source>
        <dbReference type="ARBA" id="ARBA00001964"/>
    </source>
</evidence>
<feature type="region of interest" description="Disordered" evidence="4">
    <location>
        <begin position="304"/>
        <end position="324"/>
    </location>
</feature>
<reference evidence="6" key="1">
    <citation type="submission" date="2020-05" db="EMBL/GenBank/DDBJ databases">
        <authorList>
            <person name="Chiriac C."/>
            <person name="Salcher M."/>
            <person name="Ghai R."/>
            <person name="Kavagutti S V."/>
        </authorList>
    </citation>
    <scope>NUCLEOTIDE SEQUENCE</scope>
</reference>
<sequence>MGSREEMLAMLRMMMMIRNFEETADKLTLRGKVSGGMHNSSGQEAVAVGVISALAPDDVIATTHRSHHHTLAKGFTAREVMAELMTKATGVAKGRGASMHLGDVSRGHFGGNGIVGAGMGIGMGAALGIKMAGDKKVAIGFVGDGGMNTGRTWEAINMAAIWKLPLIVVVDNNQYAVETFIDRVTAGGDLAKRASGFGLPASTIDGQNVLEVRDAVAQAREYALAGNGPTFLNALTYRYYGHNVGEKGQYRTLEEIEDWRSNRDPIDQFAARLFSEGHLDQATFDEMVASVDAEIKDAVEFAENSPHPDPSEVMLNVDSGKLRG</sequence>